<dbReference type="InterPro" id="IPR035903">
    <property type="entry name" value="HesB-like_dom_sf"/>
</dbReference>
<dbReference type="AlphaFoldDB" id="A0A1G5RYV6"/>
<reference evidence="1 2" key="1">
    <citation type="submission" date="2016-10" db="EMBL/GenBank/DDBJ databases">
        <authorList>
            <person name="de Groot N.N."/>
        </authorList>
    </citation>
    <scope>NUCLEOTIDE SEQUENCE [LARGE SCALE GENOMIC DNA]</scope>
    <source>
        <strain evidence="1 2">DSM 2784</strain>
    </source>
</reference>
<dbReference type="EMBL" id="FMWL01000005">
    <property type="protein sequence ID" value="SCZ78631.1"/>
    <property type="molecule type" value="Genomic_DNA"/>
</dbReference>
<dbReference type="STRING" id="1120920.SAMN03080599_01356"/>
<proteinExistence type="predicted"/>
<dbReference type="Proteomes" id="UP000199208">
    <property type="component" value="Unassembled WGS sequence"/>
</dbReference>
<evidence type="ECO:0000313" key="2">
    <source>
        <dbReference type="Proteomes" id="UP000199208"/>
    </source>
</evidence>
<organism evidence="1 2">
    <name type="scientific">Acidaminobacter hydrogenoformans DSM 2784</name>
    <dbReference type="NCBI Taxonomy" id="1120920"/>
    <lineage>
        <taxon>Bacteria</taxon>
        <taxon>Bacillati</taxon>
        <taxon>Bacillota</taxon>
        <taxon>Clostridia</taxon>
        <taxon>Peptostreptococcales</taxon>
        <taxon>Acidaminobacteraceae</taxon>
        <taxon>Acidaminobacter</taxon>
    </lineage>
</organism>
<accession>A0A1G5RYV6</accession>
<gene>
    <name evidence="1" type="ORF">SAMN03080599_01356</name>
</gene>
<dbReference type="SUPFAM" id="SSF89360">
    <property type="entry name" value="HesB-like domain"/>
    <property type="match status" value="1"/>
</dbReference>
<dbReference type="Gene3D" id="2.60.300.12">
    <property type="entry name" value="HesB-like domain"/>
    <property type="match status" value="1"/>
</dbReference>
<sequence>MLRVETNPETLVEIAKVVEAQEGPKNVRIFVAGYACSGPSLGLALDDVKEADFSHKQGEINFVMDKELFENLGDIKVEFVGNGYLVQPVEQAEGGCGSCSGCGH</sequence>
<keyword evidence="2" id="KW-1185">Reference proteome</keyword>
<protein>
    <submittedName>
        <fullName evidence="1">Fe-S cluster assembly iron-binding protein IscA</fullName>
    </submittedName>
</protein>
<name>A0A1G5RYV6_9FIRM</name>
<dbReference type="RefSeq" id="WP_092590139.1">
    <property type="nucleotide sequence ID" value="NZ_FMWL01000005.1"/>
</dbReference>
<evidence type="ECO:0000313" key="1">
    <source>
        <dbReference type="EMBL" id="SCZ78631.1"/>
    </source>
</evidence>
<dbReference type="OrthoDB" id="2355011at2"/>